<name>A0A6G6SMX2_PROVU</name>
<dbReference type="Proteomes" id="UP000503287">
    <property type="component" value="Chromosome"/>
</dbReference>
<accession>A0A6G6SMX2</accession>
<sequence>MKKLVRGDAPLCLAQFMHGRDNWSVISNNGLTNEIWAKLHIMQRGFCAYCECQLQEDNTKRHIEHFIQKDQNPSMTFDWDNLFGSCKNPNRCGKFKDEDPEAKKIDLTKVCKPDVMDPSELILFLNSGKVRAKTTLTPEKKEIADNTIAVFNLDGDSTLENSRKAAIAGEKSLADSYWEMLVNDDNDELTELLETELSEALERIKAVQHSTALEHLWVHNEQF</sequence>
<dbReference type="AlphaFoldDB" id="A0A6G6SMX2"/>
<evidence type="ECO:0000313" key="2">
    <source>
        <dbReference type="Proteomes" id="UP000503287"/>
    </source>
</evidence>
<dbReference type="NCBIfam" id="NF041761">
    <property type="entry name" value="PtuB"/>
    <property type="match status" value="1"/>
</dbReference>
<dbReference type="InterPro" id="IPR053575">
    <property type="entry name" value="Retron_Ec78_HNH_endo"/>
</dbReference>
<proteinExistence type="predicted"/>
<dbReference type="RefSeq" id="WP_102138699.1">
    <property type="nucleotide sequence ID" value="NZ_CP047344.1"/>
</dbReference>
<dbReference type="Gene3D" id="1.10.30.50">
    <property type="match status" value="1"/>
</dbReference>
<dbReference type="InterPro" id="IPR013467">
    <property type="entry name" value="HNH78-like"/>
</dbReference>
<evidence type="ECO:0000313" key="1">
    <source>
        <dbReference type="EMBL" id="QIF94399.1"/>
    </source>
</evidence>
<keyword evidence="2" id="KW-1185">Reference proteome</keyword>
<protein>
    <submittedName>
        <fullName evidence="1">TIGR02646 family protein</fullName>
    </submittedName>
</protein>
<gene>
    <name evidence="1" type="ORF">GTH24_11030</name>
</gene>
<reference evidence="1 2" key="1">
    <citation type="submission" date="2020-01" db="EMBL/GenBank/DDBJ databases">
        <title>The genomic epidemiology of tigecycline resistance gene tet(X) variants in a swine farm in China.</title>
        <authorList>
            <person name="Peng K."/>
            <person name="Li R."/>
        </authorList>
    </citation>
    <scope>NUCLEOTIDE SEQUENCE [LARGE SCALE GENOMIC DNA]</scope>
    <source>
        <strain evidence="1 2">ZN3</strain>
    </source>
</reference>
<dbReference type="NCBIfam" id="TIGR02646">
    <property type="entry name" value="retron system putative HNH endonuclease"/>
    <property type="match status" value="1"/>
</dbReference>
<organism evidence="1 2">
    <name type="scientific">Proteus vulgaris</name>
    <dbReference type="NCBI Taxonomy" id="585"/>
    <lineage>
        <taxon>Bacteria</taxon>
        <taxon>Pseudomonadati</taxon>
        <taxon>Pseudomonadota</taxon>
        <taxon>Gammaproteobacteria</taxon>
        <taxon>Enterobacterales</taxon>
        <taxon>Morganellaceae</taxon>
        <taxon>Proteus</taxon>
    </lineage>
</organism>
<dbReference type="EMBL" id="CP047344">
    <property type="protein sequence ID" value="QIF94399.1"/>
    <property type="molecule type" value="Genomic_DNA"/>
</dbReference>